<organism evidence="1 2">
    <name type="scientific">Racocetra persica</name>
    <dbReference type="NCBI Taxonomy" id="160502"/>
    <lineage>
        <taxon>Eukaryota</taxon>
        <taxon>Fungi</taxon>
        <taxon>Fungi incertae sedis</taxon>
        <taxon>Mucoromycota</taxon>
        <taxon>Glomeromycotina</taxon>
        <taxon>Glomeromycetes</taxon>
        <taxon>Diversisporales</taxon>
        <taxon>Gigasporaceae</taxon>
        <taxon>Racocetra</taxon>
    </lineage>
</organism>
<comment type="caution">
    <text evidence="1">The sequence shown here is derived from an EMBL/GenBank/DDBJ whole genome shotgun (WGS) entry which is preliminary data.</text>
</comment>
<feature type="non-terminal residue" evidence="1">
    <location>
        <position position="232"/>
    </location>
</feature>
<name>A0ACA9SGK0_9GLOM</name>
<gene>
    <name evidence="1" type="ORF">RPERSI_LOCUS29761</name>
</gene>
<keyword evidence="2" id="KW-1185">Reference proteome</keyword>
<reference evidence="1" key="1">
    <citation type="submission" date="2021-06" db="EMBL/GenBank/DDBJ databases">
        <authorList>
            <person name="Kallberg Y."/>
            <person name="Tangrot J."/>
            <person name="Rosling A."/>
        </authorList>
    </citation>
    <scope>NUCLEOTIDE SEQUENCE</scope>
    <source>
        <strain evidence="1">MA461A</strain>
    </source>
</reference>
<sequence>MQESMIDRMVVISEWRRGSFGNLVKKYSSNGVRFHSIKKNAQWFVTWSINLESRLNNYKYAGGWFNNFQLLALNDIKGRQYHDQLFPNYTESWTIPEKIIDLEPAEASKFYDTSILAYKEFAKIKSCLDALSSEYVEYVYSTYSKTTTVIPGNDFIQFMYYLESLILQLFEKHIKYRPDILIYINNNLVNNQPLKKQFNNLLQVAYELHYKSLSEFTNDYIQLSKEAEDYLL</sequence>
<accession>A0ACA9SGK0</accession>
<proteinExistence type="predicted"/>
<dbReference type="Proteomes" id="UP000789920">
    <property type="component" value="Unassembled WGS sequence"/>
</dbReference>
<dbReference type="EMBL" id="CAJVQC010113353">
    <property type="protein sequence ID" value="CAG8835989.1"/>
    <property type="molecule type" value="Genomic_DNA"/>
</dbReference>
<protein>
    <submittedName>
        <fullName evidence="1">5420_t:CDS:1</fullName>
    </submittedName>
</protein>
<evidence type="ECO:0000313" key="2">
    <source>
        <dbReference type="Proteomes" id="UP000789920"/>
    </source>
</evidence>
<evidence type="ECO:0000313" key="1">
    <source>
        <dbReference type="EMBL" id="CAG8835989.1"/>
    </source>
</evidence>